<comment type="caution">
    <text evidence="1">The sequence shown here is derived from an EMBL/GenBank/DDBJ whole genome shotgun (WGS) entry which is preliminary data.</text>
</comment>
<gene>
    <name evidence="1" type="ORF">FK256_01850</name>
</gene>
<organism evidence="1 2">
    <name type="scientific">Actinomyces johnsonii</name>
    <dbReference type="NCBI Taxonomy" id="544581"/>
    <lineage>
        <taxon>Bacteria</taxon>
        <taxon>Bacillati</taxon>
        <taxon>Actinomycetota</taxon>
        <taxon>Actinomycetes</taxon>
        <taxon>Actinomycetales</taxon>
        <taxon>Actinomycetaceae</taxon>
        <taxon>Actinomyces</taxon>
    </lineage>
</organism>
<evidence type="ECO:0000313" key="1">
    <source>
        <dbReference type="EMBL" id="TQD44651.1"/>
    </source>
</evidence>
<dbReference type="RefSeq" id="WP_141423479.1">
    <property type="nucleotide sequence ID" value="NZ_JASPFB010000001.1"/>
</dbReference>
<proteinExistence type="predicted"/>
<sequence>MNSGASIDPEKQLISPALRSNNPELVTAVEIQQWADRDHAKTSFPELMRRLLAQAPGITNLDIRAHEGVAAPGWDGVASSAGSTYLPVGELRFEFGTNKDVKRKAQNDYSKRLAELGDRCSKLVFVFATPRSWPSGQNWVEDRRSEQKFADVRVIDAQRLEGWLQETPSVHYWLSEQLGRNPRAVQTLQAWWINLRQNSIIQIPPQFHVARRDSQSKQLIDAIQDGQLAAPVSILSVDSRDVLAFLHATLQDYPSLLERTLIVSDRVAWDHLVEFKTSLLLIPRFNDPDTATALAQGHRVLVVIDGESRSKDANTIVLPKVGRHESAEILRQGGVDFRQAERIAVLARRSMGAFLRMNSKNPDVQNPAWIRDVTAVSILAPLVLIGAWEDGDDRDKDHIESFCGACMSDIRLLVDSLSGQADSPFILSGSVWRLADPVDAARLLLPKIETEVIERWRSLVFDVLFAADPRLGLGLVESVVAEIRGIRSGCSDTLRKHVAEGLTLTAATSEMLEPHVRGIVKQLLEMLFADKTGDALMSLASALPLLAEAAPSEFLAAISEDLDKGAPVIQLLFHEPHLASFLTGFNSQVHHLLWALECLCWSEDYFGAAAMQMAALAARDLGDRNQPLDSLHKVTAVWAAQSVSNTNDKIAVIEQVIEKYPEVGWRLVMTLLKPSQSIIVSSMGPRFRDWELPGACIKYNEVCQFEELVLDLAVSTAGVKSERWVDLIKLLHSLPKAMQSTLVHAVSKAILSNCSFWCDEDRYTVWRELVDEIAHHEAHPGAGWAAAGSDLNFLRNASTCLLNPSDPRQYVNLFGWTIDLRVRGLRWNDDGYEAALNSIQLETLKNVAKGGGLSAIRLLCVDVERPETIGTILASLDLVSDTDIIRWLEEDKAVNLQCAARAYVHTKARYQGVSWLEEVVASARLGVDGRLALAASIPTEERFWNWIEKYDDAFVMAYWSNVNCHEIPEAQCVEAISLLLVHERPWRAFDVLFRLKCGGELSVDSVTVINVLSACLAVQENFDRSHYGYVVSELLKWLEVVAPKDLLLPWLEFCYFDFIGGDHDPSFALYSLLGNVPEEFVSLVRLIYRGQHQLGKARTEGDVMLAQLAHSVLFHWGILPGLRECGEIDGDHLRCWVSKCRTLFDERGDVEMGDREIGKVLASSPDGQDGIWPAEEVRVIIESLKNEGVEAGLATGRYNRQGVSVRPVYDGGGFERLQAQEFRSAARKLAVRWPRTSMILRQMADGYEQEANHLDKWDEQLADE</sequence>
<dbReference type="AlphaFoldDB" id="A0A508A7C6"/>
<reference evidence="1 2" key="1">
    <citation type="submission" date="2019-06" db="EMBL/GenBank/DDBJ databases">
        <title>Draft genome sequence of Actinomyces johnsonii CCUG 34287T.</title>
        <authorList>
            <person name="Salva-Serra F."/>
            <person name="Cardew S."/>
            <person name="Moore E."/>
        </authorList>
    </citation>
    <scope>NUCLEOTIDE SEQUENCE [LARGE SCALE GENOMIC DNA]</scope>
    <source>
        <strain evidence="1 2">CCUG 34287</strain>
    </source>
</reference>
<dbReference type="Proteomes" id="UP000319010">
    <property type="component" value="Unassembled WGS sequence"/>
</dbReference>
<accession>A0A508A7C6</accession>
<name>A0A508A7C6_9ACTO</name>
<dbReference type="EMBL" id="VICB01000003">
    <property type="protein sequence ID" value="TQD44651.1"/>
    <property type="molecule type" value="Genomic_DNA"/>
</dbReference>
<evidence type="ECO:0000313" key="2">
    <source>
        <dbReference type="Proteomes" id="UP000319010"/>
    </source>
</evidence>
<protein>
    <submittedName>
        <fullName evidence="1">Uncharacterized protein</fullName>
    </submittedName>
</protein>